<organism evidence="3 4">
    <name type="scientific">Tsukamurella paurometabola</name>
    <name type="common">Corynebacterium paurometabolum</name>
    <dbReference type="NCBI Taxonomy" id="2061"/>
    <lineage>
        <taxon>Bacteria</taxon>
        <taxon>Bacillati</taxon>
        <taxon>Actinomycetota</taxon>
        <taxon>Actinomycetes</taxon>
        <taxon>Mycobacteriales</taxon>
        <taxon>Tsukamurellaceae</taxon>
        <taxon>Tsukamurella</taxon>
    </lineage>
</organism>
<reference evidence="3 4" key="1">
    <citation type="submission" date="2018-12" db="EMBL/GenBank/DDBJ databases">
        <authorList>
            <consortium name="Pathogen Informatics"/>
        </authorList>
    </citation>
    <scope>NUCLEOTIDE SEQUENCE [LARGE SCALE GENOMIC DNA]</scope>
    <source>
        <strain evidence="3 4">NCTC10741</strain>
    </source>
</reference>
<feature type="compositionally biased region" description="Low complexity" evidence="1">
    <location>
        <begin position="429"/>
        <end position="450"/>
    </location>
</feature>
<gene>
    <name evidence="3" type="ORF">NCTC10741_01757</name>
</gene>
<feature type="compositionally biased region" description="Polar residues" evidence="1">
    <location>
        <begin position="718"/>
        <end position="729"/>
    </location>
</feature>
<feature type="compositionally biased region" description="Low complexity" evidence="1">
    <location>
        <begin position="672"/>
        <end position="681"/>
    </location>
</feature>
<feature type="compositionally biased region" description="Pro residues" evidence="1">
    <location>
        <begin position="1"/>
        <end position="18"/>
    </location>
</feature>
<feature type="compositionally biased region" description="Low complexity" evidence="1">
    <location>
        <begin position="242"/>
        <end position="296"/>
    </location>
</feature>
<proteinExistence type="predicted"/>
<feature type="compositionally biased region" description="Low complexity" evidence="1">
    <location>
        <begin position="303"/>
        <end position="314"/>
    </location>
</feature>
<dbReference type="EMBL" id="LR131273">
    <property type="protein sequence ID" value="VDR38634.1"/>
    <property type="molecule type" value="Genomic_DNA"/>
</dbReference>
<feature type="region of interest" description="Disordered" evidence="1">
    <location>
        <begin position="563"/>
        <end position="729"/>
    </location>
</feature>
<feature type="compositionally biased region" description="Low complexity" evidence="1">
    <location>
        <begin position="374"/>
        <end position="383"/>
    </location>
</feature>
<feature type="compositionally biased region" description="Low complexity" evidence="1">
    <location>
        <begin position="567"/>
        <end position="585"/>
    </location>
</feature>
<feature type="transmembrane region" description="Helical" evidence="2">
    <location>
        <begin position="58"/>
        <end position="76"/>
    </location>
</feature>
<sequence length="868" mass="87204">MPTPSPRQPQPAPLPPGSPRHARSVTPSRPDDSGGTSGTASSSRAPAQTLLQQRLQGAFLTVIGLAGLIGGVLFSIEAPGFTPVPVVFLTFWLVMVIVGKILFAGLDKLRAAGITAAPAPHQLRAAAAVAAIVVAVGTMGFAATTAGTGVAAAAPCPGGGPATCGPTGPDLTFAPPTGQATAPGQQPGQQGGQDQQGIATSPSQGGDNGPGIQAQTPQFGTPGQQAPNIPSNEQPGQGGQQQGQPAQGNGQGQQNQNPAVQTTVPGGPQQTGQQQPGQTQPGQPSPTTVTVTKTQTECPMPGAPGANGVAPGAPRSDATDNGGASNDIETKDGPPSWAYLVGEATGIAAGGRTRRRITPGPTASRLSSESISDTTTAATRAATEFYSSEQINPTPPTPELHAPNIADTPPAHQPQQPPSQGSGSGPGNGSSSSTSPGTSSVGQGSTPGTSPGQGTGDGDSGGSAPAPGGANTDTVPINFGGPDGDTRPEPGGVPGIFSFLWPLAQALARLLQEIFDRLIRPFLDWLENILSMIPGYIGLLLIKGYLDIKGYLEGIAGLIRGPQRGMAPPATGNPSTTAPTTPTAPGDGGGNGDGKPPRQTPPIIPPAPGQNPGTELPTAGDPGTSLPGQPRQPITPKPTTPSDPGKIPAPGRIDPDTGLPVIPQQPRPSTTPQPGTGSTPSASNGGGQAPKPKKQPPAPTKPPPKPGTGGGPGRWEWTNESGGANVKQNRPFQEAVTGVDGAWSYVVNGVKFDGFEIIKGLVKALVDAKYGSSGYGALLKPDGTLVDVYSPSTPPFIKGIYDSLISEVQRQVAAVNALPNPQEFPIYWVANSPATAAALKAVIEQVPEAAGRITVITADVWNALKGIG</sequence>
<feature type="compositionally biased region" description="Polar residues" evidence="1">
    <location>
        <begin position="364"/>
        <end position="373"/>
    </location>
</feature>
<protein>
    <submittedName>
        <fullName evidence="3">Uncharacterized protein</fullName>
    </submittedName>
</protein>
<evidence type="ECO:0000256" key="2">
    <source>
        <dbReference type="SAM" id="Phobius"/>
    </source>
</evidence>
<feature type="transmembrane region" description="Helical" evidence="2">
    <location>
        <begin position="82"/>
        <end position="103"/>
    </location>
</feature>
<feature type="region of interest" description="Disordered" evidence="1">
    <location>
        <begin position="1"/>
        <end position="46"/>
    </location>
</feature>
<dbReference type="Proteomes" id="UP000271626">
    <property type="component" value="Chromosome"/>
</dbReference>
<name>A0A3P8K0Q3_TSUPA</name>
<accession>A0A3P8K0Q3</accession>
<keyword evidence="2" id="KW-0812">Transmembrane</keyword>
<dbReference type="AlphaFoldDB" id="A0A3P8K0Q3"/>
<keyword evidence="2" id="KW-0472">Membrane</keyword>
<feature type="region of interest" description="Disordered" evidence="1">
    <location>
        <begin position="165"/>
        <end position="491"/>
    </location>
</feature>
<feature type="compositionally biased region" description="Pro residues" evidence="1">
    <location>
        <begin position="695"/>
        <end position="706"/>
    </location>
</feature>
<evidence type="ECO:0000313" key="4">
    <source>
        <dbReference type="Proteomes" id="UP000271626"/>
    </source>
</evidence>
<feature type="compositionally biased region" description="Pro residues" evidence="1">
    <location>
        <begin position="598"/>
        <end position="609"/>
    </location>
</feature>
<feature type="compositionally biased region" description="Polar residues" evidence="1">
    <location>
        <begin position="213"/>
        <end position="233"/>
    </location>
</feature>
<evidence type="ECO:0000313" key="3">
    <source>
        <dbReference type="EMBL" id="VDR38634.1"/>
    </source>
</evidence>
<keyword evidence="2" id="KW-1133">Transmembrane helix</keyword>
<feature type="compositionally biased region" description="Gly residues" evidence="1">
    <location>
        <begin position="451"/>
        <end position="461"/>
    </location>
</feature>
<evidence type="ECO:0000256" key="1">
    <source>
        <dbReference type="SAM" id="MobiDB-lite"/>
    </source>
</evidence>
<feature type="compositionally biased region" description="Low complexity" evidence="1">
    <location>
        <begin position="165"/>
        <end position="200"/>
    </location>
</feature>
<feature type="transmembrane region" description="Helical" evidence="2">
    <location>
        <begin position="123"/>
        <end position="143"/>
    </location>
</feature>